<sequence>MTIWGALVWGQPLGKAKGVGRIFQMGGGDSCEQERQQGRKVPLGTRWCSKHLPSQPGPLAAPPPPFNRSVPDAGQLPDPLAPGSPTGFTSLSRRVPTTSMKRRMGGSKTP</sequence>
<evidence type="ECO:0000313" key="2">
    <source>
        <dbReference type="EMBL" id="KAF3107122.1"/>
    </source>
</evidence>
<dbReference type="EMBL" id="SOZJ01000005">
    <property type="protein sequence ID" value="TGJ66458.1"/>
    <property type="molecule type" value="Genomic_DNA"/>
</dbReference>
<evidence type="ECO:0000313" key="3">
    <source>
        <dbReference type="EMBL" id="TGJ66458.1"/>
    </source>
</evidence>
<organism evidence="2 5">
    <name type="scientific">Orbilia oligospora</name>
    <name type="common">Nematode-trapping fungus</name>
    <name type="synonym">Arthrobotrys oligospora</name>
    <dbReference type="NCBI Taxonomy" id="2813651"/>
    <lineage>
        <taxon>Eukaryota</taxon>
        <taxon>Fungi</taxon>
        <taxon>Dikarya</taxon>
        <taxon>Ascomycota</taxon>
        <taxon>Pezizomycotina</taxon>
        <taxon>Orbiliomycetes</taxon>
        <taxon>Orbiliales</taxon>
        <taxon>Orbiliaceae</taxon>
        <taxon>Orbilia</taxon>
    </lineage>
</organism>
<protein>
    <submittedName>
        <fullName evidence="2">Uncharacterized protein</fullName>
    </submittedName>
</protein>
<proteinExistence type="predicted"/>
<name>A0A7C8K6I0_ORBOL</name>
<feature type="compositionally biased region" description="Polar residues" evidence="1">
    <location>
        <begin position="86"/>
        <end position="99"/>
    </location>
</feature>
<feature type="compositionally biased region" description="Basic residues" evidence="1">
    <location>
        <begin position="100"/>
        <end position="110"/>
    </location>
</feature>
<comment type="caution">
    <text evidence="2">The sequence shown here is derived from an EMBL/GenBank/DDBJ whole genome shotgun (WGS) entry which is preliminary data.</text>
</comment>
<dbReference type="Proteomes" id="UP000475325">
    <property type="component" value="Unassembled WGS sequence"/>
</dbReference>
<dbReference type="OrthoDB" id="5309370at2759"/>
<evidence type="ECO:0000256" key="1">
    <source>
        <dbReference type="SAM" id="MobiDB-lite"/>
    </source>
</evidence>
<feature type="region of interest" description="Disordered" evidence="1">
    <location>
        <begin position="46"/>
        <end position="110"/>
    </location>
</feature>
<dbReference type="AlphaFoldDB" id="A0A7C8K6I0"/>
<reference evidence="3 4" key="1">
    <citation type="submission" date="2019-03" db="EMBL/GenBank/DDBJ databases">
        <title>Nematode-trapping fungi genome.</title>
        <authorList>
            <person name="Vidal-Diez De Ulzurrun G."/>
        </authorList>
    </citation>
    <scope>NUCLEOTIDE SEQUENCE [LARGE SCALE GENOMIC DNA]</scope>
    <source>
        <strain evidence="3 4">TWF154</strain>
    </source>
</reference>
<gene>
    <name evidence="3" type="ORF">EYR41_008089</name>
    <name evidence="2" type="ORF">TWF102_000955</name>
</gene>
<feature type="compositionally biased region" description="Pro residues" evidence="1">
    <location>
        <begin position="55"/>
        <end position="66"/>
    </location>
</feature>
<reference evidence="2 5" key="2">
    <citation type="submission" date="2019-06" db="EMBL/GenBank/DDBJ databases">
        <authorList>
            <person name="Palmer J.M."/>
        </authorList>
    </citation>
    <scope>NUCLEOTIDE SEQUENCE [LARGE SCALE GENOMIC DNA]</scope>
    <source>
        <strain evidence="2 5">TWF102</strain>
    </source>
</reference>
<accession>A0A7C8K6I0</accession>
<dbReference type="EMBL" id="WIQW01000011">
    <property type="protein sequence ID" value="KAF3107122.1"/>
    <property type="molecule type" value="Genomic_DNA"/>
</dbReference>
<evidence type="ECO:0000313" key="5">
    <source>
        <dbReference type="Proteomes" id="UP000475325"/>
    </source>
</evidence>
<evidence type="ECO:0000313" key="4">
    <source>
        <dbReference type="Proteomes" id="UP000297595"/>
    </source>
</evidence>
<dbReference type="Proteomes" id="UP000297595">
    <property type="component" value="Unassembled WGS sequence"/>
</dbReference>